<evidence type="ECO:0000256" key="1">
    <source>
        <dbReference type="ARBA" id="ARBA00012417"/>
    </source>
</evidence>
<keyword evidence="5" id="KW-0235">DNA replication</keyword>
<keyword evidence="4 11" id="KW-0548">Nucleotidyltransferase</keyword>
<evidence type="ECO:0000256" key="4">
    <source>
        <dbReference type="ARBA" id="ARBA00022695"/>
    </source>
</evidence>
<dbReference type="Gene3D" id="3.40.50.300">
    <property type="entry name" value="P-loop containing nucleotide triphosphate hydrolases"/>
    <property type="match status" value="1"/>
</dbReference>
<dbReference type="NCBIfam" id="TIGR01128">
    <property type="entry name" value="holA"/>
    <property type="match status" value="1"/>
</dbReference>
<dbReference type="STRING" id="351607.Acel_0775"/>
<evidence type="ECO:0000259" key="10">
    <source>
        <dbReference type="Pfam" id="PF21694"/>
    </source>
</evidence>
<evidence type="ECO:0000256" key="5">
    <source>
        <dbReference type="ARBA" id="ARBA00022705"/>
    </source>
</evidence>
<dbReference type="InterPro" id="IPR005790">
    <property type="entry name" value="DNA_polIII_delta"/>
</dbReference>
<evidence type="ECO:0000256" key="3">
    <source>
        <dbReference type="ARBA" id="ARBA00022679"/>
    </source>
</evidence>
<dbReference type="SUPFAM" id="SSF48019">
    <property type="entry name" value="post-AAA+ oligomerization domain-like"/>
    <property type="match status" value="1"/>
</dbReference>
<keyword evidence="3 11" id="KW-0808">Transferase</keyword>
<dbReference type="PANTHER" id="PTHR34388">
    <property type="entry name" value="DNA POLYMERASE III SUBUNIT DELTA"/>
    <property type="match status" value="1"/>
</dbReference>
<dbReference type="GO" id="GO:0003677">
    <property type="term" value="F:DNA binding"/>
    <property type="evidence" value="ECO:0007669"/>
    <property type="project" value="InterPro"/>
</dbReference>
<dbReference type="Gene3D" id="1.20.272.10">
    <property type="match status" value="1"/>
</dbReference>
<dbReference type="Pfam" id="PF06144">
    <property type="entry name" value="DNA_pol3_delta"/>
    <property type="match status" value="1"/>
</dbReference>
<dbReference type="KEGG" id="ace:Acel_0775"/>
<evidence type="ECO:0000259" key="9">
    <source>
        <dbReference type="Pfam" id="PF06144"/>
    </source>
</evidence>
<dbReference type="SUPFAM" id="SSF52540">
    <property type="entry name" value="P-loop containing nucleoside triphosphate hydrolases"/>
    <property type="match status" value="1"/>
</dbReference>
<dbReference type="GO" id="GO:0006261">
    <property type="term" value="P:DNA-templated DNA replication"/>
    <property type="evidence" value="ECO:0007669"/>
    <property type="project" value="TreeGrafter"/>
</dbReference>
<dbReference type="InterPro" id="IPR008921">
    <property type="entry name" value="DNA_pol3_clamp-load_cplx_C"/>
</dbReference>
<reference evidence="11 12" key="1">
    <citation type="journal article" date="2009" name="Genome Res.">
        <title>Complete genome of the cellulolytic thermophile Acidothermus cellulolyticus 11B provides insights into its ecophysiological and evolutionary adaptations.</title>
        <authorList>
            <person name="Barabote R.D."/>
            <person name="Xie G."/>
            <person name="Leu D.H."/>
            <person name="Normand P."/>
            <person name="Necsulea A."/>
            <person name="Daubin V."/>
            <person name="Medigue C."/>
            <person name="Adney W.S."/>
            <person name="Xu X.C."/>
            <person name="Lapidus A."/>
            <person name="Parales R.E."/>
            <person name="Detter C."/>
            <person name="Pujic P."/>
            <person name="Bruce D."/>
            <person name="Lavire C."/>
            <person name="Challacombe J.F."/>
            <person name="Brettin T.S."/>
            <person name="Berry A.M."/>
        </authorList>
    </citation>
    <scope>NUCLEOTIDE SEQUENCE [LARGE SCALE GENOMIC DNA]</scope>
    <source>
        <strain evidence="12">ATCC 43068 / DSM 8971 / 11B</strain>
    </source>
</reference>
<evidence type="ECO:0000256" key="6">
    <source>
        <dbReference type="ARBA" id="ARBA00022932"/>
    </source>
</evidence>
<dbReference type="InterPro" id="IPR027417">
    <property type="entry name" value="P-loop_NTPase"/>
</dbReference>
<dbReference type="AlphaFoldDB" id="A0LSY8"/>
<dbReference type="GO" id="GO:0003887">
    <property type="term" value="F:DNA-directed DNA polymerase activity"/>
    <property type="evidence" value="ECO:0007669"/>
    <property type="project" value="UniProtKB-KW"/>
</dbReference>
<feature type="domain" description="DNA polymerase III delta subunit-like C-terminal" evidence="10">
    <location>
        <begin position="219"/>
        <end position="332"/>
    </location>
</feature>
<evidence type="ECO:0000256" key="2">
    <source>
        <dbReference type="ARBA" id="ARBA00017703"/>
    </source>
</evidence>
<keyword evidence="12" id="KW-1185">Reference proteome</keyword>
<dbReference type="HOGENOM" id="CLU_052338_0_0_11"/>
<dbReference type="InParanoid" id="A0LSY8"/>
<organism evidence="11 12">
    <name type="scientific">Acidothermus cellulolyticus (strain ATCC 43068 / DSM 8971 / 11B)</name>
    <dbReference type="NCBI Taxonomy" id="351607"/>
    <lineage>
        <taxon>Bacteria</taxon>
        <taxon>Bacillati</taxon>
        <taxon>Actinomycetota</taxon>
        <taxon>Actinomycetes</taxon>
        <taxon>Acidothermales</taxon>
        <taxon>Acidothermaceae</taxon>
        <taxon>Acidothermus</taxon>
    </lineage>
</organism>
<dbReference type="InterPro" id="IPR010372">
    <property type="entry name" value="DNA_pol3_delta_N"/>
</dbReference>
<dbReference type="GO" id="GO:0009360">
    <property type="term" value="C:DNA polymerase III complex"/>
    <property type="evidence" value="ECO:0007669"/>
    <property type="project" value="InterPro"/>
</dbReference>
<sequence length="342" mass="36115">MPAPGSRSRRSTAPTSGSATVASSLIVIIGDEEFLVDRAVRRLIDETVGSDRASADVLQVEAAELDGGRLATLVAPSLFADQRVVVLRNADALSKESADELLSLCRRAVDDPTLHVILTHRGKTNRGKTVLEDVLGLGARRIDCPRLTRTGERIDFVRGEFAAQGRSISEDTARALVDAIGADVAELAAACAQLAADTTGRITADVVRRYFRGRADASGFAVADAILDGERSVALEQLRWALATGTAPVLIVGAVAQGLRVLARVGSAGRGRRPADVARELGLPPWRVDRARAQLRHWTPTAVAAAIVATGAADLAVKGGGVNPAFALEKMIEDIDRARVTR</sequence>
<dbReference type="Pfam" id="PF21694">
    <property type="entry name" value="DNA_pol3_delta_C"/>
    <property type="match status" value="1"/>
</dbReference>
<comment type="similarity">
    <text evidence="7">Belongs to the DNA polymerase HolA subunit family.</text>
</comment>
<accession>A0LSY8</accession>
<protein>
    <recommendedName>
        <fullName evidence="2">DNA polymerase III subunit delta</fullName>
        <ecNumber evidence="1">2.7.7.7</ecNumber>
    </recommendedName>
</protein>
<name>A0LSY8_ACIC1</name>
<keyword evidence="6" id="KW-0239">DNA-directed DNA polymerase</keyword>
<comment type="catalytic activity">
    <reaction evidence="8">
        <text>DNA(n) + a 2'-deoxyribonucleoside 5'-triphosphate = DNA(n+1) + diphosphate</text>
        <dbReference type="Rhea" id="RHEA:22508"/>
        <dbReference type="Rhea" id="RHEA-COMP:17339"/>
        <dbReference type="Rhea" id="RHEA-COMP:17340"/>
        <dbReference type="ChEBI" id="CHEBI:33019"/>
        <dbReference type="ChEBI" id="CHEBI:61560"/>
        <dbReference type="ChEBI" id="CHEBI:173112"/>
        <dbReference type="EC" id="2.7.7.7"/>
    </reaction>
</comment>
<evidence type="ECO:0000256" key="7">
    <source>
        <dbReference type="ARBA" id="ARBA00034754"/>
    </source>
</evidence>
<dbReference type="PANTHER" id="PTHR34388:SF1">
    <property type="entry name" value="DNA POLYMERASE III SUBUNIT DELTA"/>
    <property type="match status" value="1"/>
</dbReference>
<evidence type="ECO:0000256" key="8">
    <source>
        <dbReference type="ARBA" id="ARBA00049244"/>
    </source>
</evidence>
<dbReference type="EC" id="2.7.7.7" evidence="1"/>
<dbReference type="EMBL" id="CP000481">
    <property type="protein sequence ID" value="ABK52548.1"/>
    <property type="molecule type" value="Genomic_DNA"/>
</dbReference>
<dbReference type="InterPro" id="IPR048466">
    <property type="entry name" value="DNA_pol3_delta-like_C"/>
</dbReference>
<feature type="domain" description="DNA polymerase III delta N-terminal" evidence="9">
    <location>
        <begin position="27"/>
        <end position="129"/>
    </location>
</feature>
<evidence type="ECO:0000313" key="12">
    <source>
        <dbReference type="Proteomes" id="UP000008221"/>
    </source>
</evidence>
<dbReference type="eggNOG" id="COG1466">
    <property type="taxonomic scope" value="Bacteria"/>
</dbReference>
<evidence type="ECO:0000313" key="11">
    <source>
        <dbReference type="EMBL" id="ABK52548.1"/>
    </source>
</evidence>
<proteinExistence type="inferred from homology"/>
<gene>
    <name evidence="11" type="ordered locus">Acel_0775</name>
</gene>
<dbReference type="Proteomes" id="UP000008221">
    <property type="component" value="Chromosome"/>
</dbReference>